<dbReference type="Gene3D" id="3.40.50.10810">
    <property type="entry name" value="Tandem AAA-ATPase domain"/>
    <property type="match status" value="1"/>
</dbReference>
<dbReference type="Pfam" id="PF08455">
    <property type="entry name" value="SNF2_assoc"/>
    <property type="match status" value="1"/>
</dbReference>
<feature type="compositionally biased region" description="Low complexity" evidence="3">
    <location>
        <begin position="902"/>
        <end position="917"/>
    </location>
</feature>
<dbReference type="Pfam" id="PF00271">
    <property type="entry name" value="Helicase_C"/>
    <property type="match status" value="1"/>
</dbReference>
<reference evidence="7 8" key="1">
    <citation type="submission" date="2020-02" db="EMBL/GenBank/DDBJ databases">
        <title>Characterization of phylogenetic diversity of novel bifidobacterial species isolated in Czech ZOOs.</title>
        <authorList>
            <person name="Lugli G.A."/>
            <person name="Vera N.B."/>
            <person name="Ventura M."/>
        </authorList>
    </citation>
    <scope>NUCLEOTIDE SEQUENCE [LARGE SCALE GENOMIC DNA]</scope>
    <source>
        <strain evidence="7 8">DSM 109958</strain>
    </source>
</reference>
<keyword evidence="8" id="KW-1185">Reference proteome</keyword>
<evidence type="ECO:0000313" key="7">
    <source>
        <dbReference type="EMBL" id="NMN00684.1"/>
    </source>
</evidence>
<dbReference type="GO" id="GO:0016787">
    <property type="term" value="F:hydrolase activity"/>
    <property type="evidence" value="ECO:0007669"/>
    <property type="project" value="UniProtKB-KW"/>
</dbReference>
<dbReference type="PANTHER" id="PTHR10799">
    <property type="entry name" value="SNF2/RAD54 HELICASE FAMILY"/>
    <property type="match status" value="1"/>
</dbReference>
<keyword evidence="2" id="KW-0479">Metal-binding</keyword>
<feature type="domain" description="Helicase ATP-binding" evidence="5">
    <location>
        <begin position="779"/>
        <end position="999"/>
    </location>
</feature>
<dbReference type="InterPro" id="IPR038718">
    <property type="entry name" value="SNF2-like_sf"/>
</dbReference>
<feature type="region of interest" description="Disordered" evidence="3">
    <location>
        <begin position="889"/>
        <end position="917"/>
    </location>
</feature>
<dbReference type="InterPro" id="IPR014001">
    <property type="entry name" value="Helicase_ATP-bd"/>
</dbReference>
<gene>
    <name evidence="7" type="ORF">G1C96_1263</name>
</gene>
<dbReference type="GO" id="GO:0005524">
    <property type="term" value="F:ATP binding"/>
    <property type="evidence" value="ECO:0007669"/>
    <property type="project" value="InterPro"/>
</dbReference>
<organism evidence="7 8">
    <name type="scientific">Bifidobacterium moraviense</name>
    <dbReference type="NCBI Taxonomy" id="2675323"/>
    <lineage>
        <taxon>Bacteria</taxon>
        <taxon>Bacillati</taxon>
        <taxon>Actinomycetota</taxon>
        <taxon>Actinomycetes</taxon>
        <taxon>Bifidobacteriales</taxon>
        <taxon>Bifidobacteriaceae</taxon>
        <taxon>Bifidobacterium</taxon>
    </lineage>
</organism>
<dbReference type="Pfam" id="PF00176">
    <property type="entry name" value="SNF2-rel_dom"/>
    <property type="match status" value="1"/>
</dbReference>
<comment type="caution">
    <text evidence="7">The sequence shown here is derived from an EMBL/GenBank/DDBJ whole genome shotgun (WGS) entry which is preliminary data.</text>
</comment>
<dbReference type="Proteomes" id="UP000588277">
    <property type="component" value="Unassembled WGS sequence"/>
</dbReference>
<evidence type="ECO:0000259" key="6">
    <source>
        <dbReference type="PROSITE" id="PS51194"/>
    </source>
</evidence>
<keyword evidence="1" id="KW-0378">Hydrolase</keyword>
<dbReference type="InterPro" id="IPR000330">
    <property type="entry name" value="SNF2_N"/>
</dbReference>
<feature type="compositionally biased region" description="Low complexity" evidence="3">
    <location>
        <begin position="178"/>
        <end position="198"/>
    </location>
</feature>
<keyword evidence="2" id="KW-0863">Zinc-finger</keyword>
<name>A0A7Y0HZD5_9BIFI</name>
<evidence type="ECO:0000256" key="1">
    <source>
        <dbReference type="ARBA" id="ARBA00022801"/>
    </source>
</evidence>
<keyword evidence="2" id="KW-0862">Zinc</keyword>
<dbReference type="InterPro" id="IPR001650">
    <property type="entry name" value="Helicase_C-like"/>
</dbReference>
<dbReference type="InterPro" id="IPR049730">
    <property type="entry name" value="SNF2/RAD54-like_C"/>
</dbReference>
<evidence type="ECO:0000256" key="3">
    <source>
        <dbReference type="SAM" id="MobiDB-lite"/>
    </source>
</evidence>
<accession>A0A7Y0HZD5</accession>
<dbReference type="CDD" id="cd18793">
    <property type="entry name" value="SF2_C_SNF"/>
    <property type="match status" value="1"/>
</dbReference>
<dbReference type="InterPro" id="IPR027417">
    <property type="entry name" value="P-loop_NTPase"/>
</dbReference>
<dbReference type="InterPro" id="IPR013663">
    <property type="entry name" value="Helicase_SWF/SNF/SWI_bac"/>
</dbReference>
<feature type="region of interest" description="Disordered" evidence="3">
    <location>
        <begin position="146"/>
        <end position="198"/>
    </location>
</feature>
<feature type="compositionally biased region" description="Basic and acidic residues" evidence="3">
    <location>
        <begin position="146"/>
        <end position="161"/>
    </location>
</feature>
<dbReference type="SMART" id="SM00490">
    <property type="entry name" value="HELICc"/>
    <property type="match status" value="1"/>
</dbReference>
<keyword evidence="7" id="KW-0547">Nucleotide-binding</keyword>
<keyword evidence="7" id="KW-0067">ATP-binding</keyword>
<evidence type="ECO:0000313" key="8">
    <source>
        <dbReference type="Proteomes" id="UP000588277"/>
    </source>
</evidence>
<feature type="domain" description="SWIM-type" evidence="4">
    <location>
        <begin position="59"/>
        <end position="101"/>
    </location>
</feature>
<dbReference type="GO" id="GO:0008270">
    <property type="term" value="F:zinc ion binding"/>
    <property type="evidence" value="ECO:0007669"/>
    <property type="project" value="UniProtKB-KW"/>
</dbReference>
<dbReference type="PROSITE" id="PS51194">
    <property type="entry name" value="HELICASE_CTER"/>
    <property type="match status" value="1"/>
</dbReference>
<dbReference type="InterPro" id="IPR007527">
    <property type="entry name" value="Znf_SWIM"/>
</dbReference>
<feature type="domain" description="Helicase C-terminal" evidence="6">
    <location>
        <begin position="1127"/>
        <end position="1277"/>
    </location>
</feature>
<dbReference type="PROSITE" id="PS51192">
    <property type="entry name" value="HELICASE_ATP_BIND_1"/>
    <property type="match status" value="1"/>
</dbReference>
<sequence>MLPEELEDHCAAAVMMRGRAIAAKADVMMFSLTYETDSEGNLATIRGKVHGSSSPGSVYRVWVSFDPHTEEYDDGACTCPAYTGYRYDVCKHMAALVLHFADHPNRFAGFEGAAAAGSSMDLLDYMRRMDEAEELRRRARHEALLRESGVDPADDGGRDGSGRGGTLAERTGTFGVGRSSSRSSARAAAPSAMPASMAAPGKVGIEPALSHTGSSSGSAWSVSFRIVNRVNGASYVLKSVSRFVLNMRCGEYEQYGVRLAFTHTPDMLDDHGRAMLRFMRRVADTRAVALRAARYYSAPVIERDMALTDDEVVQLLHASEGRRIGLAFDPWDRAEGTPTAVEAGEQPIRITMRRARQGATSGYALHGNVAVEALIEGADRTYLLVGPAPEHTAAAETSDEAPRTGAQTARALSSMGIGAIADLSDDDLVRLGLLAPGADADAASKGSADAGSRTGALHRPGEHRWFCRLPESCAPVRPVIASLCDGDPEGRFVADDDLPLFARTLLPMLREAGLDGDIPDDVRQLQPLPCEPEFYLDRNENGVTCMLRARYGAREVGIIPFVPADRGGSHDFAAERIAEQMVRRYFAVDDTRHPGRIDRDDTHALVRLFDEGLAVLRHAGKVFTTPAFDRLLAPRPPKVRLGAAMNGGLVEVSVLADEVPPDEVGALLASYRRRQRFHRLRDGTLVPLAARDEGMDALADVARDLGLDADAFDRGDGRVTIPGFQAFLVDGEVDDADKDASFARYVNDLRVIDPNRYAVPDALAGVLRPYQVTGYRWLQTLWDKGFGGILADEMGLGKSVQFIALLLARHACGQVGSPGAPASTAGERAVDKSGAPAPALIVCPASLVYNWTAEFAKFAPELDVRAVAGSKADRRALLAAIRKAQDAGSARAGDDGADGDSSRSSDTSDTAPAAGTAAAPCPDVIVTSYDLLRLDADDYRGITFCAMALDEAQAIKNHATKVARAVKTVDARHRFALTGTPVENRLAELWSIFDYLMPGLLGGFKRFHERYELPISSDAYGDEGRAQAAKLKALVGVFILRRLKSQVLTDLPDKLENVITVQLEGEQRRLYAAHEQRLKATLTHTDVREFNAERIRILAELTRLRQICCDPRLLYANAKDRSAKLAAIDELVGTCIDEGKKVLVFSQFTSFLDLIGERLRAHDVPYYVITGSTPKKRRVELVDRFNADAVPVFLISLKAGNTGLNLTGASVVIHADPWWNAAAQDQATDRAHRIGQTRDVNVYQIVAKDTVEERMLRLQRTKSEIARQVVGGSGGAAGIGGAGAVGVAGTVGTVGPGATAADSVGATSAGTNAPDGAAAITGLASLTKNELLGLLSA</sequence>
<dbReference type="GO" id="GO:0004386">
    <property type="term" value="F:helicase activity"/>
    <property type="evidence" value="ECO:0007669"/>
    <property type="project" value="UniProtKB-KW"/>
</dbReference>
<dbReference type="Gene3D" id="3.40.50.300">
    <property type="entry name" value="P-loop containing nucleotide triphosphate hydrolases"/>
    <property type="match status" value="1"/>
</dbReference>
<evidence type="ECO:0000256" key="2">
    <source>
        <dbReference type="PROSITE-ProRule" id="PRU00325"/>
    </source>
</evidence>
<dbReference type="EMBL" id="JAAIIH010000009">
    <property type="protein sequence ID" value="NMN00684.1"/>
    <property type="molecule type" value="Genomic_DNA"/>
</dbReference>
<proteinExistence type="predicted"/>
<dbReference type="CDD" id="cd18012">
    <property type="entry name" value="DEXQc_arch_SWI2_SNF2"/>
    <property type="match status" value="1"/>
</dbReference>
<evidence type="ECO:0000259" key="5">
    <source>
        <dbReference type="PROSITE" id="PS51192"/>
    </source>
</evidence>
<dbReference type="SUPFAM" id="SSF52540">
    <property type="entry name" value="P-loop containing nucleoside triphosphate hydrolases"/>
    <property type="match status" value="2"/>
</dbReference>
<protein>
    <submittedName>
        <fullName evidence="7">Helicase</fullName>
    </submittedName>
</protein>
<dbReference type="PROSITE" id="PS50966">
    <property type="entry name" value="ZF_SWIM"/>
    <property type="match status" value="1"/>
</dbReference>
<evidence type="ECO:0000259" key="4">
    <source>
        <dbReference type="PROSITE" id="PS50966"/>
    </source>
</evidence>
<dbReference type="SMART" id="SM00487">
    <property type="entry name" value="DEXDc"/>
    <property type="match status" value="1"/>
</dbReference>
<keyword evidence="7" id="KW-0347">Helicase</keyword>